<dbReference type="GO" id="GO:0005737">
    <property type="term" value="C:cytoplasm"/>
    <property type="evidence" value="ECO:0007669"/>
    <property type="project" value="UniProtKB-SubCell"/>
</dbReference>
<dbReference type="InterPro" id="IPR013149">
    <property type="entry name" value="ADH-like_C"/>
</dbReference>
<proteinExistence type="inferred from homology"/>
<feature type="binding site" evidence="6">
    <location>
        <position position="54"/>
    </location>
    <ligand>
        <name>Zn(2+)</name>
        <dbReference type="ChEBI" id="CHEBI:29105"/>
        <label>1</label>
        <note>catalytic</note>
    </ligand>
</feature>
<organism evidence="9 10">
    <name type="scientific">Halobacillus salinus</name>
    <dbReference type="NCBI Taxonomy" id="192814"/>
    <lineage>
        <taxon>Bacteria</taxon>
        <taxon>Bacillati</taxon>
        <taxon>Bacillota</taxon>
        <taxon>Bacilli</taxon>
        <taxon>Bacillales</taxon>
        <taxon>Bacillaceae</taxon>
        <taxon>Halobacillus</taxon>
    </lineage>
</organism>
<feature type="binding site" evidence="6">
    <location>
        <position position="109"/>
    </location>
    <ligand>
        <name>Zn(2+)</name>
        <dbReference type="ChEBI" id="CHEBI:29105"/>
        <label>2</label>
    </ligand>
</feature>
<dbReference type="Pfam" id="PF08240">
    <property type="entry name" value="ADH_N"/>
    <property type="match status" value="1"/>
</dbReference>
<evidence type="ECO:0000256" key="6">
    <source>
        <dbReference type="HAMAP-Rule" id="MF_00627"/>
    </source>
</evidence>
<comment type="similarity">
    <text evidence="6">Belongs to the zinc-containing alcohol dehydrogenase family.</text>
</comment>
<feature type="active site" description="Charge relay system" evidence="6">
    <location>
        <position position="59"/>
    </location>
</feature>
<evidence type="ECO:0000256" key="4">
    <source>
        <dbReference type="ARBA" id="ARBA00023002"/>
    </source>
</evidence>
<evidence type="ECO:0000256" key="1">
    <source>
        <dbReference type="ARBA" id="ARBA00022490"/>
    </source>
</evidence>
<evidence type="ECO:0000256" key="3">
    <source>
        <dbReference type="ARBA" id="ARBA00022833"/>
    </source>
</evidence>
<evidence type="ECO:0000256" key="7">
    <source>
        <dbReference type="NCBIfam" id="TIGR00692"/>
    </source>
</evidence>
<feature type="binding site" evidence="6">
    <location>
        <position position="123"/>
    </location>
    <ligand>
        <name>Zn(2+)</name>
        <dbReference type="ChEBI" id="CHEBI:29105"/>
        <label>2</label>
    </ligand>
</feature>
<gene>
    <name evidence="6 9" type="primary">tdh</name>
    <name evidence="9" type="ORF">E4663_06995</name>
</gene>
<dbReference type="Gene3D" id="3.90.180.10">
    <property type="entry name" value="Medium-chain alcohol dehydrogenases, catalytic domain"/>
    <property type="match status" value="1"/>
</dbReference>
<feature type="binding site" evidence="6">
    <location>
        <position position="115"/>
    </location>
    <ligand>
        <name>Zn(2+)</name>
        <dbReference type="ChEBI" id="CHEBI:29105"/>
        <label>2</label>
    </ligand>
</feature>
<evidence type="ECO:0000256" key="5">
    <source>
        <dbReference type="ARBA" id="ARBA00023027"/>
    </source>
</evidence>
<keyword evidence="2 6" id="KW-0479">Metal-binding</keyword>
<comment type="subcellular location">
    <subcellularLocation>
        <location evidence="6">Cytoplasm</location>
    </subcellularLocation>
</comment>
<keyword evidence="4 6" id="KW-0560">Oxidoreductase</keyword>
<keyword evidence="3 6" id="KW-0862">Zinc</keyword>
<feature type="binding site" evidence="6">
    <location>
        <position position="112"/>
    </location>
    <ligand>
        <name>Zn(2+)</name>
        <dbReference type="ChEBI" id="CHEBI:29105"/>
        <label>2</label>
    </ligand>
</feature>
<dbReference type="STRING" id="192814.GCA_900166575_01756"/>
<comment type="caution">
    <text evidence="9">The sequence shown here is derived from an EMBL/GenBank/DDBJ whole genome shotgun (WGS) entry which is preliminary data.</text>
</comment>
<feature type="domain" description="Enoyl reductase (ER)" evidence="8">
    <location>
        <begin position="28"/>
        <end position="356"/>
    </location>
</feature>
<dbReference type="EC" id="1.1.1.103" evidence="6 7"/>
<comment type="function">
    <text evidence="6">Catalyzes the NAD(+)-dependent oxidation of L-threonine to 2-amino-3-ketobutyrate.</text>
</comment>
<feature type="active site" description="Charge relay system" evidence="6">
    <location>
        <position position="56"/>
    </location>
</feature>
<dbReference type="Gene3D" id="3.40.50.720">
    <property type="entry name" value="NAD(P)-binding Rossmann-like Domain"/>
    <property type="match status" value="1"/>
</dbReference>
<dbReference type="PROSITE" id="PS00059">
    <property type="entry name" value="ADH_ZINC"/>
    <property type="match status" value="1"/>
</dbReference>
<feature type="binding site" evidence="6">
    <location>
        <position position="79"/>
    </location>
    <ligand>
        <name>Zn(2+)</name>
        <dbReference type="ChEBI" id="CHEBI:29105"/>
        <label>1</label>
        <note>catalytic</note>
    </ligand>
</feature>
<dbReference type="InterPro" id="IPR050129">
    <property type="entry name" value="Zn_alcohol_dh"/>
</dbReference>
<keyword evidence="10" id="KW-1185">Reference proteome</keyword>
<dbReference type="InterPro" id="IPR013154">
    <property type="entry name" value="ADH-like_N"/>
</dbReference>
<dbReference type="InterPro" id="IPR004627">
    <property type="entry name" value="L-Threonine_3-DHase"/>
</dbReference>
<dbReference type="HAMAP" id="MF_00627">
    <property type="entry name" value="Thr_dehydrog"/>
    <property type="match status" value="1"/>
</dbReference>
<evidence type="ECO:0000256" key="2">
    <source>
        <dbReference type="ARBA" id="ARBA00022723"/>
    </source>
</evidence>
<dbReference type="SUPFAM" id="SSF50129">
    <property type="entry name" value="GroES-like"/>
    <property type="match status" value="1"/>
</dbReference>
<feature type="binding site" evidence="6">
    <location>
        <position position="80"/>
    </location>
    <ligand>
        <name>Zn(2+)</name>
        <dbReference type="ChEBI" id="CHEBI:29105"/>
        <label>1</label>
        <note>catalytic</note>
    </ligand>
</feature>
<dbReference type="CDD" id="cd05281">
    <property type="entry name" value="TDH"/>
    <property type="match status" value="1"/>
</dbReference>
<dbReference type="UniPathway" id="UPA00046">
    <property type="reaction ID" value="UER00505"/>
</dbReference>
<accession>A0A4Z0H5L5</accession>
<feature type="binding site" evidence="6">
    <location>
        <position position="191"/>
    </location>
    <ligand>
        <name>NAD(+)</name>
        <dbReference type="ChEBI" id="CHEBI:57540"/>
    </ligand>
</feature>
<comment type="subunit">
    <text evidence="6">Homotetramer.</text>
</comment>
<dbReference type="Pfam" id="PF00107">
    <property type="entry name" value="ADH_zinc_N"/>
    <property type="match status" value="1"/>
</dbReference>
<dbReference type="Proteomes" id="UP000297982">
    <property type="component" value="Unassembled WGS sequence"/>
</dbReference>
<dbReference type="InterPro" id="IPR011032">
    <property type="entry name" value="GroES-like_sf"/>
</dbReference>
<comment type="cofactor">
    <cofactor evidence="6">
        <name>Zn(2+)</name>
        <dbReference type="ChEBI" id="CHEBI:29105"/>
    </cofactor>
    <text evidence="6">Binds 2 Zn(2+) ions per subunit.</text>
</comment>
<sequence length="358" mass="38915">MNPSFDRVGVFTVNGTMKALVKHQRGPGAELQEVEIPGIRDDEVLIKVKATSICGTDVHIYNWDEWSESRVNPPYVFGHEFAGEIVEVGEKVHTYQVGDYVSAETHIICGHCPQCLTGKFHICENTQIIGVDTQGCFAEYVALPASNLWRNPDDMPTDIASIQEPMGNAVHTVLNGDVAGKSVAIIGCGPIGLMAVGVAKAAGASQVLAFDLNDYRLDLAKQMGATKTVNSGQDDPVEVAKSLTDGHGVDVVCEMSGHPVAMDQGFKMITNGGRVSILSLPTKRVSLDVTNDIVFKGVEVQGITGRKMYETWQQVSRLLQSKQVDVKPMITHHLKLEEFQEGFELMNEGKCGKVVLHP</sequence>
<dbReference type="NCBIfam" id="TIGR00692">
    <property type="entry name" value="tdh"/>
    <property type="match status" value="1"/>
</dbReference>
<evidence type="ECO:0000313" key="9">
    <source>
        <dbReference type="EMBL" id="TGB04731.1"/>
    </source>
</evidence>
<dbReference type="InterPro" id="IPR036291">
    <property type="entry name" value="NAD(P)-bd_dom_sf"/>
</dbReference>
<dbReference type="NCBIfam" id="NF003808">
    <property type="entry name" value="PRK05396.1"/>
    <property type="match status" value="1"/>
</dbReference>
<feature type="binding site" evidence="6">
    <location>
        <begin position="278"/>
        <end position="280"/>
    </location>
    <ligand>
        <name>NAD(+)</name>
        <dbReference type="ChEBI" id="CHEBI:57540"/>
    </ligand>
</feature>
<dbReference type="AlphaFoldDB" id="A0A4Z0H5L5"/>
<reference evidence="9 10" key="1">
    <citation type="journal article" date="2003" name="Int. J. Syst. Evol. Microbiol.">
        <title>Halobacillus salinus sp. nov., isolated from a salt lake on the coast of the East Sea in Korea.</title>
        <authorList>
            <person name="Yoon J.H."/>
            <person name="Kang K.H."/>
            <person name="Park Y.H."/>
        </authorList>
    </citation>
    <scope>NUCLEOTIDE SEQUENCE [LARGE SCALE GENOMIC DNA]</scope>
    <source>
        <strain evidence="9 10">HSL-3</strain>
    </source>
</reference>
<comment type="pathway">
    <text evidence="6">Amino-acid degradation; L-threonine degradation via oxydo-reductase pathway; glycine from L-threonine: step 1/2.</text>
</comment>
<dbReference type="PANTHER" id="PTHR43401">
    <property type="entry name" value="L-THREONINE 3-DEHYDROGENASE"/>
    <property type="match status" value="1"/>
</dbReference>
<name>A0A4Z0H5L5_9BACI</name>
<dbReference type="GO" id="GO:0008743">
    <property type="term" value="F:L-threonine 3-dehydrogenase activity"/>
    <property type="evidence" value="ECO:0007669"/>
    <property type="project" value="UniProtKB-UniRule"/>
</dbReference>
<feature type="site" description="Important for catalytic activity for the proton relay mechanism but does not participate directly in the coordination of zinc atom" evidence="6">
    <location>
        <position position="164"/>
    </location>
</feature>
<keyword evidence="5 6" id="KW-0520">NAD</keyword>
<dbReference type="InterPro" id="IPR020843">
    <property type="entry name" value="ER"/>
</dbReference>
<dbReference type="EMBL" id="SRJC01000001">
    <property type="protein sequence ID" value="TGB04731.1"/>
    <property type="molecule type" value="Genomic_DNA"/>
</dbReference>
<feature type="binding site" evidence="6">
    <location>
        <position position="216"/>
    </location>
    <ligand>
        <name>NAD(+)</name>
        <dbReference type="ChEBI" id="CHEBI:57540"/>
    </ligand>
</feature>
<evidence type="ECO:0000313" key="10">
    <source>
        <dbReference type="Proteomes" id="UP000297982"/>
    </source>
</evidence>
<dbReference type="GO" id="GO:0008270">
    <property type="term" value="F:zinc ion binding"/>
    <property type="evidence" value="ECO:0007669"/>
    <property type="project" value="UniProtKB-UniRule"/>
</dbReference>
<dbReference type="InterPro" id="IPR002328">
    <property type="entry name" value="ADH_Zn_CS"/>
</dbReference>
<comment type="catalytic activity">
    <reaction evidence="6">
        <text>L-threonine + NAD(+) = (2S)-2-amino-3-oxobutanoate + NADH + H(+)</text>
        <dbReference type="Rhea" id="RHEA:13161"/>
        <dbReference type="ChEBI" id="CHEBI:15378"/>
        <dbReference type="ChEBI" id="CHEBI:57540"/>
        <dbReference type="ChEBI" id="CHEBI:57926"/>
        <dbReference type="ChEBI" id="CHEBI:57945"/>
        <dbReference type="ChEBI" id="CHEBI:78948"/>
        <dbReference type="EC" id="1.1.1.103"/>
    </reaction>
</comment>
<dbReference type="SUPFAM" id="SSF51735">
    <property type="entry name" value="NAD(P)-binding Rossmann-fold domains"/>
    <property type="match status" value="1"/>
</dbReference>
<dbReference type="GO" id="GO:0019518">
    <property type="term" value="P:L-threonine catabolic process to glycine"/>
    <property type="evidence" value="ECO:0007669"/>
    <property type="project" value="UniProtKB-UniPathway"/>
</dbReference>
<evidence type="ECO:0000259" key="8">
    <source>
        <dbReference type="SMART" id="SM00829"/>
    </source>
</evidence>
<dbReference type="PANTHER" id="PTHR43401:SF2">
    <property type="entry name" value="L-THREONINE 3-DEHYDROGENASE"/>
    <property type="match status" value="1"/>
</dbReference>
<protein>
    <recommendedName>
        <fullName evidence="6 7">L-threonine 3-dehydrogenase</fullName>
        <shortName evidence="6">TDH</shortName>
        <ecNumber evidence="6 7">1.1.1.103</ecNumber>
    </recommendedName>
</protein>
<feature type="binding site" evidence="6">
    <location>
        <position position="211"/>
    </location>
    <ligand>
        <name>NAD(+)</name>
        <dbReference type="ChEBI" id="CHEBI:57540"/>
    </ligand>
</feature>
<dbReference type="SMART" id="SM00829">
    <property type="entry name" value="PKS_ER"/>
    <property type="match status" value="1"/>
</dbReference>
<feature type="binding site" evidence="6">
    <location>
        <begin position="303"/>
        <end position="304"/>
    </location>
    <ligand>
        <name>NAD(+)</name>
        <dbReference type="ChEBI" id="CHEBI:57540"/>
    </ligand>
</feature>
<keyword evidence="1 6" id="KW-0963">Cytoplasm</keyword>